<comment type="caution">
    <text evidence="1">The sequence shown here is derived from an EMBL/GenBank/DDBJ whole genome shotgun (WGS) entry which is preliminary data.</text>
</comment>
<keyword evidence="2" id="KW-1185">Reference proteome</keyword>
<dbReference type="AlphaFoldDB" id="A0AAD9X5V8"/>
<reference evidence="1" key="1">
    <citation type="journal article" date="2023" name="Plant J.">
        <title>Genome sequences and population genomics provide insights into the demographic history, inbreeding, and mutation load of two 'living fossil' tree species of Dipteronia.</title>
        <authorList>
            <person name="Feng Y."/>
            <person name="Comes H.P."/>
            <person name="Chen J."/>
            <person name="Zhu S."/>
            <person name="Lu R."/>
            <person name="Zhang X."/>
            <person name="Li P."/>
            <person name="Qiu J."/>
            <person name="Olsen K.M."/>
            <person name="Qiu Y."/>
        </authorList>
    </citation>
    <scope>NUCLEOTIDE SEQUENCE</scope>
    <source>
        <strain evidence="1">KIB01</strain>
    </source>
</reference>
<dbReference type="Proteomes" id="UP001280121">
    <property type="component" value="Unassembled WGS sequence"/>
</dbReference>
<sequence length="78" mass="8886">MFLSERAGQRWRSVDMIPAILKAKTPTFDFLFFFADDSNFDLLGGVRSSATMIIRIVIVVVRRNKTLEAIVVDDTSFE</sequence>
<dbReference type="EMBL" id="JANJYI010000004">
    <property type="protein sequence ID" value="KAK2653297.1"/>
    <property type="molecule type" value="Genomic_DNA"/>
</dbReference>
<protein>
    <submittedName>
        <fullName evidence="1">Uncharacterized protein</fullName>
    </submittedName>
</protein>
<accession>A0AAD9X5V8</accession>
<name>A0AAD9X5V8_9ROSI</name>
<gene>
    <name evidence="1" type="ORF">Ddye_013153</name>
</gene>
<evidence type="ECO:0000313" key="2">
    <source>
        <dbReference type="Proteomes" id="UP001280121"/>
    </source>
</evidence>
<evidence type="ECO:0000313" key="1">
    <source>
        <dbReference type="EMBL" id="KAK2653297.1"/>
    </source>
</evidence>
<proteinExistence type="predicted"/>
<organism evidence="1 2">
    <name type="scientific">Dipteronia dyeriana</name>
    <dbReference type="NCBI Taxonomy" id="168575"/>
    <lineage>
        <taxon>Eukaryota</taxon>
        <taxon>Viridiplantae</taxon>
        <taxon>Streptophyta</taxon>
        <taxon>Embryophyta</taxon>
        <taxon>Tracheophyta</taxon>
        <taxon>Spermatophyta</taxon>
        <taxon>Magnoliopsida</taxon>
        <taxon>eudicotyledons</taxon>
        <taxon>Gunneridae</taxon>
        <taxon>Pentapetalae</taxon>
        <taxon>rosids</taxon>
        <taxon>malvids</taxon>
        <taxon>Sapindales</taxon>
        <taxon>Sapindaceae</taxon>
        <taxon>Hippocastanoideae</taxon>
        <taxon>Acereae</taxon>
        <taxon>Dipteronia</taxon>
    </lineage>
</organism>